<dbReference type="RefSeq" id="WP_044825806.1">
    <property type="nucleotide sequence ID" value="NZ_CP009687.1"/>
</dbReference>
<dbReference type="AlphaFoldDB" id="A0A0D8IAA6"/>
<keyword evidence="2" id="KW-1185">Reference proteome</keyword>
<dbReference type="OrthoDB" id="1954475at2"/>
<sequence length="125" mass="14471">MIRQLMGINRELKKTKKKMMYFILEDKQTGAIWTDTRCFNEMASTYNPTGWTYEDVKGSDGRILFETISKSEFSEKLKALTQLPLGRNLKEEVKSALETVAKAKNKTLVDITTEALEEYIEKNQH</sequence>
<accession>A0A0D8IAA6</accession>
<dbReference type="EMBL" id="CP009687">
    <property type="protein sequence ID" value="AKL94319.1"/>
    <property type="molecule type" value="Genomic_DNA"/>
</dbReference>
<reference evidence="1 2" key="1">
    <citation type="submission" date="2014-10" db="EMBL/GenBank/DDBJ databases">
        <title>Genome sequence of Clostridium aceticum DSM 1496.</title>
        <authorList>
            <person name="Poehlein A."/>
            <person name="Schiel-Bengelsdorf B."/>
            <person name="Gottschalk G."/>
            <person name="Duerre P."/>
            <person name="Daniel R."/>
        </authorList>
    </citation>
    <scope>NUCLEOTIDE SEQUENCE [LARGE SCALE GENOMIC DNA]</scope>
    <source>
        <strain evidence="1 2">DSM 1496</strain>
    </source>
</reference>
<gene>
    <name evidence="1" type="ORF">CACET_c08100</name>
</gene>
<name>A0A0D8IAA6_9CLOT</name>
<proteinExistence type="predicted"/>
<dbReference type="PATRIC" id="fig|84022.5.peg.1301"/>
<dbReference type="KEGG" id="cace:CACET_c08100"/>
<organism evidence="1 2">
    <name type="scientific">Clostridium aceticum</name>
    <dbReference type="NCBI Taxonomy" id="84022"/>
    <lineage>
        <taxon>Bacteria</taxon>
        <taxon>Bacillati</taxon>
        <taxon>Bacillota</taxon>
        <taxon>Clostridia</taxon>
        <taxon>Eubacteriales</taxon>
        <taxon>Clostridiaceae</taxon>
        <taxon>Clostridium</taxon>
    </lineage>
</organism>
<evidence type="ECO:0000313" key="2">
    <source>
        <dbReference type="Proteomes" id="UP000035704"/>
    </source>
</evidence>
<protein>
    <submittedName>
        <fullName evidence="1">Uncharacterized protein</fullName>
    </submittedName>
</protein>
<evidence type="ECO:0000313" key="1">
    <source>
        <dbReference type="EMBL" id="AKL94319.1"/>
    </source>
</evidence>
<dbReference type="Proteomes" id="UP000035704">
    <property type="component" value="Chromosome"/>
</dbReference>